<dbReference type="RefSeq" id="XP_040634651.1">
    <property type="nucleotide sequence ID" value="XM_040780460.1"/>
</dbReference>
<comment type="subcellular location">
    <subcellularLocation>
        <location evidence="1">Membrane</location>
    </subcellularLocation>
</comment>
<evidence type="ECO:0000313" key="9">
    <source>
        <dbReference type="Proteomes" id="UP000019804"/>
    </source>
</evidence>
<gene>
    <name evidence="8" type="ORF">EURHEDRAFT_406415</name>
</gene>
<dbReference type="Proteomes" id="UP000019804">
    <property type="component" value="Unassembled WGS sequence"/>
</dbReference>
<evidence type="ECO:0000256" key="6">
    <source>
        <dbReference type="SAM" id="Phobius"/>
    </source>
</evidence>
<feature type="transmembrane region" description="Helical" evidence="6">
    <location>
        <begin position="92"/>
        <end position="116"/>
    </location>
</feature>
<dbReference type="AlphaFoldDB" id="A0A017S2A1"/>
<keyword evidence="4 6" id="KW-0472">Membrane</keyword>
<keyword evidence="9" id="KW-1185">Reference proteome</keyword>
<dbReference type="GO" id="GO:0016020">
    <property type="term" value="C:membrane"/>
    <property type="evidence" value="ECO:0007669"/>
    <property type="project" value="UniProtKB-SubCell"/>
</dbReference>
<feature type="transmembrane region" description="Helical" evidence="6">
    <location>
        <begin position="136"/>
        <end position="158"/>
    </location>
</feature>
<dbReference type="OrthoDB" id="655540at2759"/>
<sequence length="191" mass="20605">MHHSKIFRRDIHTDQSMKSEQPNINGLKKIDDENAAEAQHCDLVIVDDMAAEDRQIYGHGIGKVQPPWLETTHHSAYRRGGCTRQPSIPSAFATLGMIAGITCTVGVGLIAIYTSYVIGQVKLAYPCVSNYADAGGLLMGCFGYGLIYIMLLLQLLLVTGSHCLTGTIAPVEITGSNICSIVFAVVSSEFS</sequence>
<evidence type="ECO:0000256" key="2">
    <source>
        <dbReference type="ARBA" id="ARBA00022692"/>
    </source>
</evidence>
<feature type="domain" description="Amino acid transporter transmembrane" evidence="7">
    <location>
        <begin position="87"/>
        <end position="179"/>
    </location>
</feature>
<feature type="compositionally biased region" description="Basic and acidic residues" evidence="5">
    <location>
        <begin position="7"/>
        <end position="17"/>
    </location>
</feature>
<protein>
    <recommendedName>
        <fullName evidence="7">Amino acid transporter transmembrane domain-containing protein</fullName>
    </recommendedName>
</protein>
<name>A0A017S2A1_ASPRC</name>
<evidence type="ECO:0000313" key="8">
    <source>
        <dbReference type="EMBL" id="EYE90961.1"/>
    </source>
</evidence>
<evidence type="ECO:0000256" key="3">
    <source>
        <dbReference type="ARBA" id="ARBA00022989"/>
    </source>
</evidence>
<proteinExistence type="predicted"/>
<evidence type="ECO:0000256" key="5">
    <source>
        <dbReference type="SAM" id="MobiDB-lite"/>
    </source>
</evidence>
<dbReference type="EMBL" id="KK088450">
    <property type="protein sequence ID" value="EYE90961.1"/>
    <property type="molecule type" value="Genomic_DNA"/>
</dbReference>
<evidence type="ECO:0000256" key="4">
    <source>
        <dbReference type="ARBA" id="ARBA00023136"/>
    </source>
</evidence>
<dbReference type="InterPro" id="IPR013057">
    <property type="entry name" value="AA_transpt_TM"/>
</dbReference>
<dbReference type="STRING" id="1388766.A0A017S2A1"/>
<evidence type="ECO:0000259" key="7">
    <source>
        <dbReference type="Pfam" id="PF01490"/>
    </source>
</evidence>
<reference evidence="9" key="1">
    <citation type="journal article" date="2014" name="Nat. Commun.">
        <title>Genomic adaptations of the halophilic Dead Sea filamentous fungus Eurotium rubrum.</title>
        <authorList>
            <person name="Kis-Papo T."/>
            <person name="Weig A.R."/>
            <person name="Riley R."/>
            <person name="Persoh D."/>
            <person name="Salamov A."/>
            <person name="Sun H."/>
            <person name="Lipzen A."/>
            <person name="Wasser S.P."/>
            <person name="Rambold G."/>
            <person name="Grigoriev I.V."/>
            <person name="Nevo E."/>
        </authorList>
    </citation>
    <scope>NUCLEOTIDE SEQUENCE [LARGE SCALE GENOMIC DNA]</scope>
    <source>
        <strain evidence="9">CBS 135680</strain>
    </source>
</reference>
<dbReference type="HOGENOM" id="CLU_1421162_0_0_1"/>
<accession>A0A017S2A1</accession>
<dbReference type="GeneID" id="63695584"/>
<keyword evidence="3 6" id="KW-1133">Transmembrane helix</keyword>
<evidence type="ECO:0000256" key="1">
    <source>
        <dbReference type="ARBA" id="ARBA00004370"/>
    </source>
</evidence>
<keyword evidence="2 6" id="KW-0812">Transmembrane</keyword>
<dbReference type="Pfam" id="PF01490">
    <property type="entry name" value="Aa_trans"/>
    <property type="match status" value="1"/>
</dbReference>
<organism evidence="8 9">
    <name type="scientific">Aspergillus ruber (strain CBS 135680)</name>
    <dbReference type="NCBI Taxonomy" id="1388766"/>
    <lineage>
        <taxon>Eukaryota</taxon>
        <taxon>Fungi</taxon>
        <taxon>Dikarya</taxon>
        <taxon>Ascomycota</taxon>
        <taxon>Pezizomycotina</taxon>
        <taxon>Eurotiomycetes</taxon>
        <taxon>Eurotiomycetidae</taxon>
        <taxon>Eurotiales</taxon>
        <taxon>Aspergillaceae</taxon>
        <taxon>Aspergillus</taxon>
        <taxon>Aspergillus subgen. Aspergillus</taxon>
    </lineage>
</organism>
<feature type="region of interest" description="Disordered" evidence="5">
    <location>
        <begin position="1"/>
        <end position="25"/>
    </location>
</feature>